<dbReference type="EMBL" id="BOON01000059">
    <property type="protein sequence ID" value="GII25839.1"/>
    <property type="molecule type" value="Genomic_DNA"/>
</dbReference>
<protein>
    <recommendedName>
        <fullName evidence="3">S-adenosyl methyltransferase</fullName>
    </recommendedName>
</protein>
<dbReference type="AlphaFoldDB" id="A0A8J3TGH9"/>
<evidence type="ECO:0000313" key="1">
    <source>
        <dbReference type="EMBL" id="GII25839.1"/>
    </source>
</evidence>
<evidence type="ECO:0000313" key="2">
    <source>
        <dbReference type="Proteomes" id="UP000599074"/>
    </source>
</evidence>
<keyword evidence="2" id="KW-1185">Reference proteome</keyword>
<dbReference type="Pfam" id="PF04672">
    <property type="entry name" value="Methyltransf_19"/>
    <property type="match status" value="1"/>
</dbReference>
<proteinExistence type="predicted"/>
<dbReference type="Gene3D" id="3.40.50.150">
    <property type="entry name" value="Vaccinia Virus protein VP39"/>
    <property type="match status" value="1"/>
</dbReference>
<dbReference type="InterPro" id="IPR029063">
    <property type="entry name" value="SAM-dependent_MTases_sf"/>
</dbReference>
<sequence>MTEERAPSGIDTSRPSVARMYDYYLDGKDNFAIDRDAVGRVEKAMPDVRQVALENRAFLRRAVRFMAEAGIRQYVDIGAGLPTAGNTHEVAQRAAPGSRVVYVDNDPMVLAHGRALLATDRSTTVIGADMRHPGDVLEHPEARRLIDFEQPVGILLIAMTHFLLESERDQVMGALRDAIASGSQLAITHVTGDVHPRAAVDGVERVYSTTPTPIYFRPHAEVERFFDGFELVEPGLVMLDKWRPEPDEVTVAPTGWLYGGVGRKP</sequence>
<reference evidence="1" key="1">
    <citation type="submission" date="2021-01" db="EMBL/GenBank/DDBJ databases">
        <title>Whole genome shotgun sequence of Planosporangium mesophilum NBRC 109066.</title>
        <authorList>
            <person name="Komaki H."/>
            <person name="Tamura T."/>
        </authorList>
    </citation>
    <scope>NUCLEOTIDE SEQUENCE</scope>
    <source>
        <strain evidence="1">NBRC 109066</strain>
    </source>
</reference>
<evidence type="ECO:0008006" key="3">
    <source>
        <dbReference type="Google" id="ProtNLM"/>
    </source>
</evidence>
<dbReference type="Proteomes" id="UP000599074">
    <property type="component" value="Unassembled WGS sequence"/>
</dbReference>
<dbReference type="PIRSF" id="PIRSF017393">
    <property type="entry name" value="MTase_SAV2177"/>
    <property type="match status" value="1"/>
</dbReference>
<dbReference type="RefSeq" id="WP_239088495.1">
    <property type="nucleotide sequence ID" value="NZ_BOON01000059.1"/>
</dbReference>
<accession>A0A8J3TGH9</accession>
<dbReference type="SUPFAM" id="SSF53335">
    <property type="entry name" value="S-adenosyl-L-methionine-dependent methyltransferases"/>
    <property type="match status" value="1"/>
</dbReference>
<name>A0A8J3TGH9_9ACTN</name>
<dbReference type="InterPro" id="IPR006764">
    <property type="entry name" value="SAM_dep_MeTrfase_SAV2177_type"/>
</dbReference>
<organism evidence="1 2">
    <name type="scientific">Planosporangium mesophilum</name>
    <dbReference type="NCBI Taxonomy" id="689768"/>
    <lineage>
        <taxon>Bacteria</taxon>
        <taxon>Bacillati</taxon>
        <taxon>Actinomycetota</taxon>
        <taxon>Actinomycetes</taxon>
        <taxon>Micromonosporales</taxon>
        <taxon>Micromonosporaceae</taxon>
        <taxon>Planosporangium</taxon>
    </lineage>
</organism>
<gene>
    <name evidence="1" type="ORF">Pme01_54360</name>
</gene>
<comment type="caution">
    <text evidence="1">The sequence shown here is derived from an EMBL/GenBank/DDBJ whole genome shotgun (WGS) entry which is preliminary data.</text>
</comment>